<dbReference type="SUPFAM" id="SSF100879">
    <property type="entry name" value="Lesion bypass DNA polymerase (Y-family), little finger domain"/>
    <property type="match status" value="1"/>
</dbReference>
<dbReference type="Pfam" id="PF11799">
    <property type="entry name" value="IMS_C"/>
    <property type="match status" value="1"/>
</dbReference>
<dbReference type="GO" id="GO:0006281">
    <property type="term" value="P:DNA repair"/>
    <property type="evidence" value="ECO:0007669"/>
    <property type="project" value="InterPro"/>
</dbReference>
<dbReference type="SUPFAM" id="SSF56672">
    <property type="entry name" value="DNA/RNA polymerases"/>
    <property type="match status" value="1"/>
</dbReference>
<dbReference type="GO" id="GO:0003684">
    <property type="term" value="F:damaged DNA binding"/>
    <property type="evidence" value="ECO:0007669"/>
    <property type="project" value="InterPro"/>
</dbReference>
<organism evidence="2">
    <name type="scientific">marine metagenome</name>
    <dbReference type="NCBI Taxonomy" id="408172"/>
    <lineage>
        <taxon>unclassified sequences</taxon>
        <taxon>metagenomes</taxon>
        <taxon>ecological metagenomes</taxon>
    </lineage>
</organism>
<evidence type="ECO:0000259" key="1">
    <source>
        <dbReference type="Pfam" id="PF11799"/>
    </source>
</evidence>
<feature type="non-terminal residue" evidence="2">
    <location>
        <position position="1"/>
    </location>
</feature>
<protein>
    <recommendedName>
        <fullName evidence="1">DNA polymerase Y-family little finger domain-containing protein</fullName>
    </recommendedName>
</protein>
<dbReference type="AlphaFoldDB" id="A0A382D7Y7"/>
<dbReference type="InterPro" id="IPR036775">
    <property type="entry name" value="DNA_pol_Y-fam_lit_finger_sf"/>
</dbReference>
<proteinExistence type="predicted"/>
<gene>
    <name evidence="2" type="ORF">METZ01_LOCUS187209</name>
</gene>
<dbReference type="Gene3D" id="1.10.150.20">
    <property type="entry name" value="5' to 3' exonuclease, C-terminal subdomain"/>
    <property type="match status" value="1"/>
</dbReference>
<accession>A0A382D7Y7</accession>
<reference evidence="2" key="1">
    <citation type="submission" date="2018-05" db="EMBL/GenBank/DDBJ databases">
        <authorList>
            <person name="Lanie J.A."/>
            <person name="Ng W.-L."/>
            <person name="Kazmierczak K.M."/>
            <person name="Andrzejewski T.M."/>
            <person name="Davidsen T.M."/>
            <person name="Wayne K.J."/>
            <person name="Tettelin H."/>
            <person name="Glass J.I."/>
            <person name="Rusch D."/>
            <person name="Podicherti R."/>
            <person name="Tsui H.-C.T."/>
            <person name="Winkler M.E."/>
        </authorList>
    </citation>
    <scope>NUCLEOTIDE SEQUENCE</scope>
</reference>
<feature type="domain" description="DNA polymerase Y-family little finger" evidence="1">
    <location>
        <begin position="70"/>
        <end position="176"/>
    </location>
</feature>
<evidence type="ECO:0000313" key="2">
    <source>
        <dbReference type="EMBL" id="SVB34355.1"/>
    </source>
</evidence>
<dbReference type="EMBL" id="UINC01038004">
    <property type="protein sequence ID" value="SVB34355.1"/>
    <property type="molecule type" value="Genomic_DNA"/>
</dbReference>
<dbReference type="InterPro" id="IPR017961">
    <property type="entry name" value="DNA_pol_Y-fam_little_finger"/>
</dbReference>
<name>A0A382D7Y7_9ZZZZ</name>
<dbReference type="InterPro" id="IPR043502">
    <property type="entry name" value="DNA/RNA_pol_sf"/>
</dbReference>
<sequence>ALSNVAVEELCGIAKGMKRFLNAYGVYKCGDMKNIPISVLGKHFGNPGRRIWLMAQGKDPENINTKIAAPKSIGHGKVMPPNTKSLKTILIYLQHMSEKVGSRLRKHNFKASNFYIGIKSSGGWIGGKIKSPYPIDDGRLIMKLGQKMINYGWNGEGISQIQVTAINPKKSNQQIDFLEDEELHAKSNIKNKVLDRINQKYGALTIVPSNLIYRSKMPDVIAPAWKPSGHRRTI</sequence>